<sequence>MDWDSTRIINTEQSRRWIKEAIEIMRHRQHHEQRRRRLHVGSHTGLCYQHEGCGQQRETLS</sequence>
<organism evidence="1">
    <name type="scientific">Nothobranchius korthausae</name>
    <dbReference type="NCBI Taxonomy" id="1143690"/>
    <lineage>
        <taxon>Eukaryota</taxon>
        <taxon>Metazoa</taxon>
        <taxon>Chordata</taxon>
        <taxon>Craniata</taxon>
        <taxon>Vertebrata</taxon>
        <taxon>Euteleostomi</taxon>
        <taxon>Actinopterygii</taxon>
        <taxon>Neopterygii</taxon>
        <taxon>Teleostei</taxon>
        <taxon>Neoteleostei</taxon>
        <taxon>Acanthomorphata</taxon>
        <taxon>Ovalentaria</taxon>
        <taxon>Atherinomorphae</taxon>
        <taxon>Cyprinodontiformes</taxon>
        <taxon>Nothobranchiidae</taxon>
        <taxon>Nothobranchius</taxon>
    </lineage>
</organism>
<evidence type="ECO:0000313" key="1">
    <source>
        <dbReference type="EMBL" id="SBQ65099.1"/>
    </source>
</evidence>
<proteinExistence type="predicted"/>
<accession>A0A1A8G410</accession>
<gene>
    <name evidence="1" type="primary">Nfu_g_1_025207</name>
</gene>
<dbReference type="AlphaFoldDB" id="A0A1A8G410"/>
<reference evidence="1" key="2">
    <citation type="submission" date="2016-06" db="EMBL/GenBank/DDBJ databases">
        <title>The genome of a short-lived fish provides insights into sex chromosome evolution and the genetic control of aging.</title>
        <authorList>
            <person name="Reichwald K."/>
            <person name="Felder M."/>
            <person name="Petzold A."/>
            <person name="Koch P."/>
            <person name="Groth M."/>
            <person name="Platzer M."/>
        </authorList>
    </citation>
    <scope>NUCLEOTIDE SEQUENCE</scope>
    <source>
        <tissue evidence="1">Brain</tissue>
    </source>
</reference>
<reference evidence="1" key="1">
    <citation type="submission" date="2016-05" db="EMBL/GenBank/DDBJ databases">
        <authorList>
            <person name="Lavstsen T."/>
            <person name="Jespersen J.S."/>
        </authorList>
    </citation>
    <scope>NUCLEOTIDE SEQUENCE</scope>
    <source>
        <tissue evidence="1">Brain</tissue>
    </source>
</reference>
<feature type="non-terminal residue" evidence="1">
    <location>
        <position position="61"/>
    </location>
</feature>
<dbReference type="EMBL" id="HAEB01018572">
    <property type="protein sequence ID" value="SBQ65099.1"/>
    <property type="molecule type" value="Transcribed_RNA"/>
</dbReference>
<name>A0A1A8G410_9TELE</name>
<protein>
    <submittedName>
        <fullName evidence="1">Uncharacterized protein</fullName>
    </submittedName>
</protein>